<evidence type="ECO:0000313" key="2">
    <source>
        <dbReference type="EMBL" id="GIX60690.1"/>
    </source>
</evidence>
<reference evidence="2 3" key="1">
    <citation type="submission" date="2021-06" db="EMBL/GenBank/DDBJ databases">
        <title>Genome sequence of Babesia caballi.</title>
        <authorList>
            <person name="Yamagishi J."/>
            <person name="Kidaka T."/>
            <person name="Ochi A."/>
        </authorList>
    </citation>
    <scope>NUCLEOTIDE SEQUENCE [LARGE SCALE GENOMIC DNA]</scope>
    <source>
        <strain evidence="2">USDA-D6B2</strain>
    </source>
</reference>
<sequence length="649" mass="73261">MRAPPPASLPPEAAARPSSSSTSPCRSRRPPATASEARGNVPHDLLRDHPPPVEPEQPESVPVPPPGDKAPCALRTTRLHLLHPLQRLLRLLGLEERAHGVLDRLDARGRRRRPVRLHALPALERRNRHPRVVRGPRRPLVGARVLSERLGPQDVGPVVHDVGLEVAMGGHGRGGEDVGDAVVVRQHVANLDAVLLERVEEQRHGEARRERHLLLALFEARRADAEALQHDVHDPRRAEHRHRLRRALVPRALGAVVLVVAVQRLLLYEEVQQVNQLVRPLHVHRDVEARLQLLRLVVALGAYQDVQQVPPEYPPDDAAHDVFLRQHPRRVVGVLGAVAALDERLEEVLQENERVLLPPQLVLPPYQLLHQVGEGVLRRRARVERALHVRLKDARDADDFALRVPAHSGVRRPDQCWCQVGRVRDHLQHHVHEADVDSRVVKPPRHLVELLVPLGERQHVHAEGVASLQRPDEGHCPVECRSAFVHHVDGAWRALQLPVLEIFHLLLRGHIFLRLDEADVPIVQLYGEVRQLLAQQRQLRLVPELHGPRGIAIYQTHTASPAPFGSRNSETCRRLLLTLLRPETVRRFPSLSYTYELLSYDARPEITITLVPNVSHRFYADSCSLEDIQRAIDPDQYRGTLFCIAAKVT</sequence>
<protein>
    <submittedName>
        <fullName evidence="2">2-octaprenyl-3-methyl-6-methoxy-1,4-benzoquinol hydroxylase, putative</fullName>
    </submittedName>
</protein>
<name>A0AAV4LMP1_BABCB</name>
<gene>
    <name evidence="2" type="ORF">BcabD6B2_01250</name>
</gene>
<keyword evidence="3" id="KW-1185">Reference proteome</keyword>
<dbReference type="AlphaFoldDB" id="A0AAV4LMP1"/>
<evidence type="ECO:0000256" key="1">
    <source>
        <dbReference type="SAM" id="MobiDB-lite"/>
    </source>
</evidence>
<proteinExistence type="predicted"/>
<organism evidence="2 3">
    <name type="scientific">Babesia caballi</name>
    <dbReference type="NCBI Taxonomy" id="5871"/>
    <lineage>
        <taxon>Eukaryota</taxon>
        <taxon>Sar</taxon>
        <taxon>Alveolata</taxon>
        <taxon>Apicomplexa</taxon>
        <taxon>Aconoidasida</taxon>
        <taxon>Piroplasmida</taxon>
        <taxon>Babesiidae</taxon>
        <taxon>Babesia</taxon>
    </lineage>
</organism>
<feature type="region of interest" description="Disordered" evidence="1">
    <location>
        <begin position="1"/>
        <end position="71"/>
    </location>
</feature>
<dbReference type="EMBL" id="BPLF01000001">
    <property type="protein sequence ID" value="GIX60690.1"/>
    <property type="molecule type" value="Genomic_DNA"/>
</dbReference>
<accession>A0AAV4LMP1</accession>
<feature type="compositionally biased region" description="Low complexity" evidence="1">
    <location>
        <begin position="10"/>
        <end position="35"/>
    </location>
</feature>
<evidence type="ECO:0000313" key="3">
    <source>
        <dbReference type="Proteomes" id="UP001497744"/>
    </source>
</evidence>
<dbReference type="RefSeq" id="XP_067712761.1">
    <property type="nucleotide sequence ID" value="XM_067856660.1"/>
</dbReference>
<dbReference type="Proteomes" id="UP001497744">
    <property type="component" value="Unassembled WGS sequence"/>
</dbReference>
<comment type="caution">
    <text evidence="2">The sequence shown here is derived from an EMBL/GenBank/DDBJ whole genome shotgun (WGS) entry which is preliminary data.</text>
</comment>
<dbReference type="GeneID" id="94192173"/>